<proteinExistence type="predicted"/>
<organism evidence="1 2">
    <name type="scientific">Uruburuella testudinis</name>
    <dbReference type="NCBI Taxonomy" id="1282863"/>
    <lineage>
        <taxon>Bacteria</taxon>
        <taxon>Pseudomonadati</taxon>
        <taxon>Pseudomonadota</taxon>
        <taxon>Betaproteobacteria</taxon>
        <taxon>Neisseriales</taxon>
        <taxon>Neisseriaceae</taxon>
        <taxon>Uruburuella</taxon>
    </lineage>
</organism>
<name>A0ABY4DSA0_9NEIS</name>
<gene>
    <name evidence="1" type="ORF">LVJ83_00080</name>
</gene>
<protein>
    <submittedName>
        <fullName evidence="1">Uncharacterized protein</fullName>
    </submittedName>
</protein>
<keyword evidence="2" id="KW-1185">Reference proteome</keyword>
<sequence length="67" mass="7588">MVKQHHRHAGHGKRSRMPVSDKSFKLFDMLVVLNDFGRLKNVGFKHPAYKGYGVDCAYENAARAEAV</sequence>
<evidence type="ECO:0000313" key="2">
    <source>
        <dbReference type="Proteomes" id="UP000829817"/>
    </source>
</evidence>
<dbReference type="EMBL" id="CP091508">
    <property type="protein sequence ID" value="UOO81916.1"/>
    <property type="molecule type" value="Genomic_DNA"/>
</dbReference>
<dbReference type="RefSeq" id="WP_244785178.1">
    <property type="nucleotide sequence ID" value="NZ_CP091508.1"/>
</dbReference>
<evidence type="ECO:0000313" key="1">
    <source>
        <dbReference type="EMBL" id="UOO81916.1"/>
    </source>
</evidence>
<dbReference type="Proteomes" id="UP000829817">
    <property type="component" value="Chromosome"/>
</dbReference>
<reference evidence="1 2" key="1">
    <citation type="journal article" date="2022" name="Res Sq">
        <title>Evolution of multicellular longitudinally dividing oral cavity symbionts (Neisseriaceae).</title>
        <authorList>
            <person name="Nyongesa S."/>
            <person name="Weber P."/>
            <person name="Bernet E."/>
            <person name="Pullido F."/>
            <person name="Nieckarz M."/>
            <person name="Delaby M."/>
            <person name="Nieves C."/>
            <person name="Viehboeck T."/>
            <person name="Krause N."/>
            <person name="Rivera-Millot A."/>
            <person name="Nakamura A."/>
            <person name="Vischer N."/>
            <person name="VanNieuwenhze M."/>
            <person name="Brun Y."/>
            <person name="Cava F."/>
            <person name="Bulgheresi S."/>
            <person name="Veyrier F."/>
        </authorList>
    </citation>
    <scope>NUCLEOTIDE SEQUENCE [LARGE SCALE GENOMIC DNA]</scope>
    <source>
        <strain evidence="1 2">CCUG 63373m</strain>
    </source>
</reference>
<accession>A0ABY4DSA0</accession>